<sequence>MDGWDLICLLSSNNFVAVHKRGFILSFFEFGINLFKLFDQLLNTLKEISGHSNGSILELIMQGFSSISPPYFSFGATKTRFGSH</sequence>
<keyword evidence="2" id="KW-1185">Reference proteome</keyword>
<dbReference type="AlphaFoldDB" id="A0A1R1Y6I3"/>
<dbReference type="Proteomes" id="UP000187283">
    <property type="component" value="Unassembled WGS sequence"/>
</dbReference>
<evidence type="ECO:0000313" key="2">
    <source>
        <dbReference type="Proteomes" id="UP000187283"/>
    </source>
</evidence>
<comment type="caution">
    <text evidence="1">The sequence shown here is derived from an EMBL/GenBank/DDBJ whole genome shotgun (WGS) entry which is preliminary data.</text>
</comment>
<protein>
    <submittedName>
        <fullName evidence="1">Uncharacterized protein</fullName>
    </submittedName>
</protein>
<name>A0A1R1Y6I3_9FUNG</name>
<organism evidence="1 2">
    <name type="scientific">Smittium culicis</name>
    <dbReference type="NCBI Taxonomy" id="133412"/>
    <lineage>
        <taxon>Eukaryota</taxon>
        <taxon>Fungi</taxon>
        <taxon>Fungi incertae sedis</taxon>
        <taxon>Zoopagomycota</taxon>
        <taxon>Kickxellomycotina</taxon>
        <taxon>Harpellomycetes</taxon>
        <taxon>Harpellales</taxon>
        <taxon>Legeriomycetaceae</taxon>
        <taxon>Smittium</taxon>
    </lineage>
</organism>
<reference evidence="1 2" key="1">
    <citation type="submission" date="2017-01" db="EMBL/GenBank/DDBJ databases">
        <authorList>
            <person name="Mah S.A."/>
            <person name="Swanson W.J."/>
            <person name="Moy G.W."/>
            <person name="Vacquier V.D."/>
        </authorList>
    </citation>
    <scope>NUCLEOTIDE SEQUENCE [LARGE SCALE GENOMIC DNA]</scope>
    <source>
        <strain evidence="1 2">GSMNP</strain>
    </source>
</reference>
<dbReference type="EMBL" id="LSSN01000739">
    <property type="protein sequence ID" value="OMJ22551.1"/>
    <property type="molecule type" value="Genomic_DNA"/>
</dbReference>
<proteinExistence type="predicted"/>
<evidence type="ECO:0000313" key="1">
    <source>
        <dbReference type="EMBL" id="OMJ22551.1"/>
    </source>
</evidence>
<gene>
    <name evidence="1" type="ORF">AYI70_g2814</name>
</gene>
<accession>A0A1R1Y6I3</accession>